<dbReference type="GeneID" id="34611718"/>
<feature type="compositionally biased region" description="Polar residues" evidence="1">
    <location>
        <begin position="1238"/>
        <end position="1270"/>
    </location>
</feature>
<dbReference type="OrthoDB" id="1658288at2759"/>
<feature type="compositionally biased region" description="Low complexity" evidence="1">
    <location>
        <begin position="1273"/>
        <end position="1302"/>
    </location>
</feature>
<evidence type="ECO:0000256" key="1">
    <source>
        <dbReference type="SAM" id="MobiDB-lite"/>
    </source>
</evidence>
<evidence type="ECO:0008006" key="4">
    <source>
        <dbReference type="Google" id="ProtNLM"/>
    </source>
</evidence>
<proteinExistence type="predicted"/>
<protein>
    <recommendedName>
        <fullName evidence="4">Nucleoside phosphorylase domain-containing protein</fullName>
    </recommendedName>
</protein>
<name>A0A1L9S5D8_9EURO</name>
<feature type="compositionally biased region" description="Basic and acidic residues" evidence="1">
    <location>
        <begin position="1318"/>
        <end position="1329"/>
    </location>
</feature>
<dbReference type="Gene3D" id="3.40.50.1580">
    <property type="entry name" value="Nucleoside phosphorylase domain"/>
    <property type="match status" value="1"/>
</dbReference>
<dbReference type="RefSeq" id="XP_022576870.1">
    <property type="nucleotide sequence ID" value="XM_022725253.1"/>
</dbReference>
<dbReference type="PANTHER" id="PTHR46082">
    <property type="entry name" value="ATP/GTP-BINDING PROTEIN-RELATED"/>
    <property type="match status" value="1"/>
</dbReference>
<dbReference type="InterPro" id="IPR053137">
    <property type="entry name" value="NLR-like"/>
</dbReference>
<dbReference type="PANTHER" id="PTHR46082:SF11">
    <property type="entry name" value="AAA+ ATPASE DOMAIN-CONTAINING PROTEIN-RELATED"/>
    <property type="match status" value="1"/>
</dbReference>
<dbReference type="VEuPathDB" id="FungiDB:ASPZODRAFT_147347"/>
<evidence type="ECO:0000313" key="2">
    <source>
        <dbReference type="EMBL" id="OJJ42360.1"/>
    </source>
</evidence>
<accession>A0A1L9S5D8</accession>
<reference evidence="3" key="1">
    <citation type="journal article" date="2017" name="Genome Biol.">
        <title>Comparative genomics reveals high biological diversity and specific adaptations in the industrially and medically important fungal genus Aspergillus.</title>
        <authorList>
            <person name="de Vries R.P."/>
            <person name="Riley R."/>
            <person name="Wiebenga A."/>
            <person name="Aguilar-Osorio G."/>
            <person name="Amillis S."/>
            <person name="Uchima C.A."/>
            <person name="Anderluh G."/>
            <person name="Asadollahi M."/>
            <person name="Askin M."/>
            <person name="Barry K."/>
            <person name="Battaglia E."/>
            <person name="Bayram O."/>
            <person name="Benocci T."/>
            <person name="Braus-Stromeyer S.A."/>
            <person name="Caldana C."/>
            <person name="Canovas D."/>
            <person name="Cerqueira G.C."/>
            <person name="Chen F."/>
            <person name="Chen W."/>
            <person name="Choi C."/>
            <person name="Clum A."/>
            <person name="Dos Santos R.A."/>
            <person name="Damasio A.R."/>
            <person name="Diallinas G."/>
            <person name="Emri T."/>
            <person name="Fekete E."/>
            <person name="Flipphi M."/>
            <person name="Freyberg S."/>
            <person name="Gallo A."/>
            <person name="Gournas C."/>
            <person name="Habgood R."/>
            <person name="Hainaut M."/>
            <person name="Harispe M.L."/>
            <person name="Henrissat B."/>
            <person name="Hilden K.S."/>
            <person name="Hope R."/>
            <person name="Hossain A."/>
            <person name="Karabika E."/>
            <person name="Karaffa L."/>
            <person name="Karanyi Z."/>
            <person name="Krasevec N."/>
            <person name="Kuo A."/>
            <person name="Kusch H."/>
            <person name="LaButti K."/>
            <person name="Lagendijk E.L."/>
            <person name="Lapidus A."/>
            <person name="Levasseur A."/>
            <person name="Lindquist E."/>
            <person name="Lipzen A."/>
            <person name="Logrieco A.F."/>
            <person name="MacCabe A."/>
            <person name="Maekelae M.R."/>
            <person name="Malavazi I."/>
            <person name="Melin P."/>
            <person name="Meyer V."/>
            <person name="Mielnichuk N."/>
            <person name="Miskei M."/>
            <person name="Molnar A.P."/>
            <person name="Mule G."/>
            <person name="Ngan C.Y."/>
            <person name="Orejas M."/>
            <person name="Orosz E."/>
            <person name="Ouedraogo J.P."/>
            <person name="Overkamp K.M."/>
            <person name="Park H.-S."/>
            <person name="Perrone G."/>
            <person name="Piumi F."/>
            <person name="Punt P.J."/>
            <person name="Ram A.F."/>
            <person name="Ramon A."/>
            <person name="Rauscher S."/>
            <person name="Record E."/>
            <person name="Riano-Pachon D.M."/>
            <person name="Robert V."/>
            <person name="Roehrig J."/>
            <person name="Ruller R."/>
            <person name="Salamov A."/>
            <person name="Salih N.S."/>
            <person name="Samson R.A."/>
            <person name="Sandor E."/>
            <person name="Sanguinetti M."/>
            <person name="Schuetze T."/>
            <person name="Sepcic K."/>
            <person name="Shelest E."/>
            <person name="Sherlock G."/>
            <person name="Sophianopoulou V."/>
            <person name="Squina F.M."/>
            <person name="Sun H."/>
            <person name="Susca A."/>
            <person name="Todd R.B."/>
            <person name="Tsang A."/>
            <person name="Unkles S.E."/>
            <person name="van de Wiele N."/>
            <person name="van Rossen-Uffink D."/>
            <person name="Oliveira J.V."/>
            <person name="Vesth T.C."/>
            <person name="Visser J."/>
            <person name="Yu J.-H."/>
            <person name="Zhou M."/>
            <person name="Andersen M.R."/>
            <person name="Archer D.B."/>
            <person name="Baker S.E."/>
            <person name="Benoit I."/>
            <person name="Brakhage A.A."/>
            <person name="Braus G.H."/>
            <person name="Fischer R."/>
            <person name="Frisvad J.C."/>
            <person name="Goldman G.H."/>
            <person name="Houbraken J."/>
            <person name="Oakley B."/>
            <person name="Pocsi I."/>
            <person name="Scazzocchio C."/>
            <person name="Seiboth B."/>
            <person name="vanKuyk P.A."/>
            <person name="Wortman J."/>
            <person name="Dyer P.S."/>
            <person name="Grigoriev I.V."/>
        </authorList>
    </citation>
    <scope>NUCLEOTIDE SEQUENCE [LARGE SCALE GENOMIC DNA]</scope>
    <source>
        <strain evidence="3">CBS 506.65</strain>
    </source>
</reference>
<feature type="compositionally biased region" description="Basic residues" evidence="1">
    <location>
        <begin position="1308"/>
        <end position="1317"/>
    </location>
</feature>
<keyword evidence="3" id="KW-1185">Reference proteome</keyword>
<dbReference type="GO" id="GO:0009116">
    <property type="term" value="P:nucleoside metabolic process"/>
    <property type="evidence" value="ECO:0007669"/>
    <property type="project" value="InterPro"/>
</dbReference>
<dbReference type="EMBL" id="KV878360">
    <property type="protein sequence ID" value="OJJ42360.1"/>
    <property type="molecule type" value="Genomic_DNA"/>
</dbReference>
<sequence length="1329" mass="146814">MSDPKIYTIAWICAVSTDYVAARAFLDEEHEGPADNKVDYTLGKVGKHNVVIFALPLEIMEKYRTSAAQFAVDMLLNFPNIRICLMVSIGGGAPSADNDIRLGDIVVGIPSNGQSGVIQYDYGKTIQGQSFQPTGFTHQPPTILRAAVHGLQARYELHGNQLDEAVNEVLKKRPRLREKYKRPESDRLYQSQVVHLEGDASNCAIDCGNDSKSLVLRTPRSQDDENPTIHYGLIASSNVILKDAIIRDEVAAEMGVLCFQMGAAGMMNGMPCLTICGIYNYSDSHKNREWQGYASMVAAAYAKDLLCQISPQSVESQEKDSGLLKPDINRLTKLLQDLDESKTESIRSMDDGPSREPELGDPSAANHSQQNPEVADPKVEEPAEDYPPSAAAKTATETSARSQGVWSSRDARETVNVSTMVTSVEPGALKMDQDLADNESIYTSDAPRSLAYVRELARSFFKDSELPDVQSLERIHKSLPDLLRGFAQRIGGESHVSTHFEVMKFVIKRRVDIASSFGKTYLDDKDTLQRRKSNDMPLDELFSRWPVDQEMGDPNIATPRPDDVLSTEDDSKSDAEGDDDVDDLQLEMYRNVVANSTAFQWLLYRLNREISLTTSEASSMKAISTQIRQMLYTPLTLFDKSKATAWVETSGCLSLEAAGVVETLVEVGEVFAFIVAALRSARGDSVAYVTPTIDSGLRNSDQTCKFFIHLQHSDGYLRSIGQCWQDLFRNPVVVLGFPVRRRQPDQGPGLEVSLATLAALVGTKHIAVFCGKIFLHGFCTILVPTKYAGDTVHWHVLFNEDGSRIPFTDFRVRRIVTDFDLSKHLTLSGVENARHIVGWCEHVRNYAGLPQPDSRFAFDRVSVSVGKIVSMSGSVAIGKKEKPARAAKTTDYHKQIEWAEERFVVLYDCKDRRAWLIDGLSALLHLVRARLAHRRKVGREVLFAESDIKEPDIPYTGKAAATYVLRNRANMDLKICEKWNRRVEETSKTGGEPPETTLKTQRTWEQLPDLVGDIYTILGMLCDIQSDTLTMDGFGAKVHISPRRRLEGWDFRQVATGADPLLPKAASLRDIGLGWVDLIRTINAITLFGIGFGEIIQPVDTAQALVPGRPCGRWATLPKGEDLLATTTPVIRDIMESVYRGSDNQQRFRELSTGIYWHSPDRVFEDCHCGDAPDGIQCDRVQVLLPTKFPNIFARGFHSPPEPLPTHGAVVFGHSIRFPLIWKSEAFSAPIEGDLQPTKMTSHSSRQSDSGLGTSVASSPVHGESTSQVSILGPASSGSTHGGAASVTGSEGTTTSGKGKSAQNIIKRLFKKTRPGRKSVETSRDPGRS</sequence>
<feature type="region of interest" description="Disordered" evidence="1">
    <location>
        <begin position="339"/>
        <end position="411"/>
    </location>
</feature>
<dbReference type="STRING" id="1073090.A0A1L9S5D8"/>
<dbReference type="GO" id="GO:0003824">
    <property type="term" value="F:catalytic activity"/>
    <property type="evidence" value="ECO:0007669"/>
    <property type="project" value="InterPro"/>
</dbReference>
<organism evidence="2 3">
    <name type="scientific">Penicilliopsis zonata CBS 506.65</name>
    <dbReference type="NCBI Taxonomy" id="1073090"/>
    <lineage>
        <taxon>Eukaryota</taxon>
        <taxon>Fungi</taxon>
        <taxon>Dikarya</taxon>
        <taxon>Ascomycota</taxon>
        <taxon>Pezizomycotina</taxon>
        <taxon>Eurotiomycetes</taxon>
        <taxon>Eurotiomycetidae</taxon>
        <taxon>Eurotiales</taxon>
        <taxon>Aspergillaceae</taxon>
        <taxon>Penicilliopsis</taxon>
    </lineage>
</organism>
<evidence type="ECO:0000313" key="3">
    <source>
        <dbReference type="Proteomes" id="UP000184188"/>
    </source>
</evidence>
<feature type="compositionally biased region" description="Low complexity" evidence="1">
    <location>
        <begin position="389"/>
        <end position="402"/>
    </location>
</feature>
<feature type="region of interest" description="Disordered" evidence="1">
    <location>
        <begin position="1234"/>
        <end position="1329"/>
    </location>
</feature>
<feature type="compositionally biased region" description="Basic and acidic residues" evidence="1">
    <location>
        <begin position="339"/>
        <end position="358"/>
    </location>
</feature>
<feature type="region of interest" description="Disordered" evidence="1">
    <location>
        <begin position="549"/>
        <end position="580"/>
    </location>
</feature>
<dbReference type="SUPFAM" id="SSF53167">
    <property type="entry name" value="Purine and uridine phosphorylases"/>
    <property type="match status" value="1"/>
</dbReference>
<dbReference type="Proteomes" id="UP000184188">
    <property type="component" value="Unassembled WGS sequence"/>
</dbReference>
<gene>
    <name evidence="2" type="ORF">ASPZODRAFT_147347</name>
</gene>
<dbReference type="InterPro" id="IPR035994">
    <property type="entry name" value="Nucleoside_phosphorylase_sf"/>
</dbReference>